<dbReference type="OrthoDB" id="96194at2157"/>
<comment type="similarity">
    <text evidence="1">Belongs to the transcriptional regulator TrmB family.</text>
</comment>
<evidence type="ECO:0000259" key="3">
    <source>
        <dbReference type="Pfam" id="PF11495"/>
    </source>
</evidence>
<keyword evidence="5" id="KW-1185">Reference proteome</keyword>
<dbReference type="InterPro" id="IPR002831">
    <property type="entry name" value="Tscrpt_reg_TrmB_N"/>
</dbReference>
<sequence length="268" mass="30474">MANHPDPDSSLIPYLKQLGLSDYQSRAYIALLIRGTSTAKQASSEANIPQSRVYDVLEELEELGFVTIQPGRPKKYGSVDPERAIAQYTRHKRAEFDEKLSEVEELGAEFLEETSNALSRWQGSEEMDIGWSYNEREHIRELMGQLCQRTESEIRMMTTAYALKRVANHHKECLAARAEDGVNIQILLASDEPLNDAVIGAASEWADIRMAENVEGKIYLYDGEEIVMAYRTHDDSKYVGFATRSPYLYRTLSHLFDLLWKQGTALSE</sequence>
<dbReference type="RefSeq" id="WP_058580904.1">
    <property type="nucleotide sequence ID" value="NZ_LOPU01000017.1"/>
</dbReference>
<comment type="caution">
    <text evidence="4">The sequence shown here is derived from an EMBL/GenBank/DDBJ whole genome shotgun (WGS) entry which is preliminary data.</text>
</comment>
<name>A0A0W1RB10_9EURY</name>
<dbReference type="PANTHER" id="PTHR34293:SF1">
    <property type="entry name" value="HTH-TYPE TRANSCRIPTIONAL REGULATOR TRMBL2"/>
    <property type="match status" value="1"/>
</dbReference>
<dbReference type="InterPro" id="IPR036388">
    <property type="entry name" value="WH-like_DNA-bd_sf"/>
</dbReference>
<dbReference type="InterPro" id="IPR036390">
    <property type="entry name" value="WH_DNA-bd_sf"/>
</dbReference>
<dbReference type="EMBL" id="LOPU01000017">
    <property type="protein sequence ID" value="KTG10580.1"/>
    <property type="molecule type" value="Genomic_DNA"/>
</dbReference>
<evidence type="ECO:0008006" key="6">
    <source>
        <dbReference type="Google" id="ProtNLM"/>
    </source>
</evidence>
<dbReference type="PANTHER" id="PTHR34293">
    <property type="entry name" value="HTH-TYPE TRANSCRIPTIONAL REGULATOR TRMBL2"/>
    <property type="match status" value="1"/>
</dbReference>
<evidence type="ECO:0000313" key="4">
    <source>
        <dbReference type="EMBL" id="KTG10580.1"/>
    </source>
</evidence>
<dbReference type="Pfam" id="PF11495">
    <property type="entry name" value="Regulator_TrmB"/>
    <property type="match status" value="1"/>
</dbReference>
<dbReference type="CDD" id="cd00090">
    <property type="entry name" value="HTH_ARSR"/>
    <property type="match status" value="1"/>
</dbReference>
<evidence type="ECO:0000259" key="2">
    <source>
        <dbReference type="Pfam" id="PF01978"/>
    </source>
</evidence>
<organism evidence="4 5">
    <name type="scientific">Haloprofundus marisrubri</name>
    <dbReference type="NCBI Taxonomy" id="1514971"/>
    <lineage>
        <taxon>Archaea</taxon>
        <taxon>Methanobacteriati</taxon>
        <taxon>Methanobacteriota</taxon>
        <taxon>Stenosarchaea group</taxon>
        <taxon>Halobacteria</taxon>
        <taxon>Halobacteriales</taxon>
        <taxon>Haloferacaceae</taxon>
        <taxon>Haloprofundus</taxon>
    </lineage>
</organism>
<feature type="domain" description="Transcription regulator TrmB N-terminal" evidence="2">
    <location>
        <begin position="15"/>
        <end position="82"/>
    </location>
</feature>
<evidence type="ECO:0000313" key="5">
    <source>
        <dbReference type="Proteomes" id="UP000054387"/>
    </source>
</evidence>
<protein>
    <recommendedName>
        <fullName evidence="6">TrmB family transcriptional regulator</fullName>
    </recommendedName>
</protein>
<reference evidence="4 5" key="1">
    <citation type="submission" date="2015-12" db="EMBL/GenBank/DDBJ databases">
        <title>Haloprofundus marisrubri gen. nov., sp. nov., an extremely halophilic archaeon isolated from the Discovery deep brine-seawater interface in the Red Sea.</title>
        <authorList>
            <person name="Zhang G."/>
            <person name="Stingl U."/>
            <person name="Rashid M."/>
        </authorList>
    </citation>
    <scope>NUCLEOTIDE SEQUENCE [LARGE SCALE GENOMIC DNA]</scope>
    <source>
        <strain evidence="4 5">SB9</strain>
    </source>
</reference>
<dbReference type="InterPro" id="IPR011991">
    <property type="entry name" value="ArsR-like_HTH"/>
</dbReference>
<accession>A0A0W1RB10</accession>
<dbReference type="SUPFAM" id="SSF46785">
    <property type="entry name" value="Winged helix' DNA-binding domain"/>
    <property type="match status" value="1"/>
</dbReference>
<dbReference type="Pfam" id="PF01978">
    <property type="entry name" value="TrmB"/>
    <property type="match status" value="1"/>
</dbReference>
<gene>
    <name evidence="4" type="ORF">AUR64_07875</name>
</gene>
<proteinExistence type="inferred from homology"/>
<dbReference type="InterPro" id="IPR021586">
    <property type="entry name" value="Tscrpt_reg_TrmB_C"/>
</dbReference>
<feature type="domain" description="Transcription regulator TrmB C-terminal" evidence="3">
    <location>
        <begin position="132"/>
        <end position="266"/>
    </location>
</feature>
<dbReference type="Gene3D" id="1.10.10.10">
    <property type="entry name" value="Winged helix-like DNA-binding domain superfamily/Winged helix DNA-binding domain"/>
    <property type="match status" value="1"/>
</dbReference>
<dbReference type="STRING" id="1514971.AUR64_07875"/>
<dbReference type="InterPro" id="IPR051797">
    <property type="entry name" value="TrmB-like"/>
</dbReference>
<evidence type="ECO:0000256" key="1">
    <source>
        <dbReference type="ARBA" id="ARBA00007287"/>
    </source>
</evidence>
<dbReference type="AlphaFoldDB" id="A0A0W1RB10"/>
<dbReference type="Proteomes" id="UP000054387">
    <property type="component" value="Unassembled WGS sequence"/>
</dbReference>